<name>A0A545SLW8_9GAMM</name>
<reference evidence="2 3" key="1">
    <citation type="submission" date="2019-06" db="EMBL/GenBank/DDBJ databases">
        <title>Whole genome sequence for Cellvibrionaceae sp. R142.</title>
        <authorList>
            <person name="Wang G."/>
        </authorList>
    </citation>
    <scope>NUCLEOTIDE SEQUENCE [LARGE SCALE GENOMIC DNA]</scope>
    <source>
        <strain evidence="2 3">R142</strain>
    </source>
</reference>
<dbReference type="AlphaFoldDB" id="A0A545SLW8"/>
<dbReference type="OrthoDB" id="9895819at2"/>
<protein>
    <submittedName>
        <fullName evidence="2">Uncharacterized protein</fullName>
    </submittedName>
</protein>
<organism evidence="2 3">
    <name type="scientific">Exilibacterium tricleocarpae</name>
    <dbReference type="NCBI Taxonomy" id="2591008"/>
    <lineage>
        <taxon>Bacteria</taxon>
        <taxon>Pseudomonadati</taxon>
        <taxon>Pseudomonadota</taxon>
        <taxon>Gammaproteobacteria</taxon>
        <taxon>Cellvibrionales</taxon>
        <taxon>Cellvibrionaceae</taxon>
        <taxon>Exilibacterium</taxon>
    </lineage>
</organism>
<evidence type="ECO:0000313" key="2">
    <source>
        <dbReference type="EMBL" id="TQV65836.1"/>
    </source>
</evidence>
<keyword evidence="3" id="KW-1185">Reference proteome</keyword>
<dbReference type="RefSeq" id="WP_142930248.1">
    <property type="nucleotide sequence ID" value="NZ_ML660123.1"/>
</dbReference>
<evidence type="ECO:0000256" key="1">
    <source>
        <dbReference type="SAM" id="Phobius"/>
    </source>
</evidence>
<feature type="transmembrane region" description="Helical" evidence="1">
    <location>
        <begin position="111"/>
        <end position="131"/>
    </location>
</feature>
<feature type="transmembrane region" description="Helical" evidence="1">
    <location>
        <begin position="51"/>
        <end position="72"/>
    </location>
</feature>
<dbReference type="EMBL" id="VHSG01000048">
    <property type="protein sequence ID" value="TQV65836.1"/>
    <property type="molecule type" value="Genomic_DNA"/>
</dbReference>
<accession>A0A545SLW8</accession>
<comment type="caution">
    <text evidence="2">The sequence shown here is derived from an EMBL/GenBank/DDBJ whole genome shotgun (WGS) entry which is preliminary data.</text>
</comment>
<feature type="transmembrane region" description="Helical" evidence="1">
    <location>
        <begin position="21"/>
        <end position="39"/>
    </location>
</feature>
<sequence length="134" mass="14859">MKEFEILENQARDLYKAFPELEFRTIAAFTLIIGWLLTAEHAQSFILNNAFISKLSASFAFGSFAIVQAIFLRGHYLNLSRVCSALEAVAKENGYSLVIVNTYRVSSFLPISYALINVLFCLAIVTLVVVIGSA</sequence>
<keyword evidence="1" id="KW-1133">Transmembrane helix</keyword>
<gene>
    <name evidence="2" type="ORF">FKG94_27920</name>
</gene>
<dbReference type="Proteomes" id="UP000319732">
    <property type="component" value="Unassembled WGS sequence"/>
</dbReference>
<proteinExistence type="predicted"/>
<evidence type="ECO:0000313" key="3">
    <source>
        <dbReference type="Proteomes" id="UP000319732"/>
    </source>
</evidence>
<keyword evidence="1" id="KW-0472">Membrane</keyword>
<keyword evidence="1" id="KW-0812">Transmembrane</keyword>